<evidence type="ECO:0008006" key="2">
    <source>
        <dbReference type="Google" id="ProtNLM"/>
    </source>
</evidence>
<accession>G3A9T2</accession>
<protein>
    <recommendedName>
        <fullName evidence="2">Bacterial repeat domain-containing protein</fullName>
    </recommendedName>
</protein>
<proteinExistence type="predicted"/>
<dbReference type="AlphaFoldDB" id="G3A9T2"/>
<dbReference type="InterPro" id="IPR042229">
    <property type="entry name" value="Listeria/Bacterioides_rpt_sf"/>
</dbReference>
<name>G3A9T2_9RALS</name>
<reference evidence="1" key="1">
    <citation type="journal article" date="2011" name="PLoS ONE">
        <title>Ralstonia syzygii, the Blood Disease Bacterium and some Asian R. solanacearum strains form a single genomic species despite divergent lifestyles.</title>
        <authorList>
            <person name="Remenant B."/>
            <person name="de Cambiaire J.C."/>
            <person name="Cellier G."/>
            <person name="Jacobs J.M."/>
            <person name="Mangenot S."/>
            <person name="Barbe V."/>
            <person name="Lajus A."/>
            <person name="Vallenet D."/>
            <person name="Medigue C."/>
            <person name="Fegan M."/>
            <person name="Allen C."/>
            <person name="Prior P."/>
        </authorList>
    </citation>
    <scope>NUCLEOTIDE SEQUENCE</scope>
    <source>
        <strain evidence="1">R24</strain>
    </source>
</reference>
<evidence type="ECO:0000313" key="1">
    <source>
        <dbReference type="EMBL" id="CCA88050.1"/>
    </source>
</evidence>
<dbReference type="Gene3D" id="2.60.40.4270">
    <property type="entry name" value="Listeria-Bacteroides repeat domain"/>
    <property type="match status" value="1"/>
</dbReference>
<gene>
    <name evidence="1" type="ORF">RALSY_mp10589</name>
</gene>
<dbReference type="RefSeq" id="WP_231649703.1">
    <property type="nucleotide sequence ID" value="NZ_CP115945.1"/>
</dbReference>
<sequence>MPNVVYNGNGSTGGVVPVDATNYAAGSTVTVAAPGTLARSGATFLYWNTAADGSGTYHGGIADSSFAFPNQPGNLTLFAIWAITTGLAGGGVTTHYTFAYEEKLGGPGGIEPARTNSVIASCENDYSWMQTQFAGVTPGTLPIPTLVSSFGGGASWWPLTLKPGGGGANFVRELIIAEVVEMFMAAQHKGWGYSNGVGDEESCGEALSLFLLVQFQISIGDASLISTGSCARWLNTSLPASNPASTEYDGTNHYGARADWINATEPFAGNGPGTGCSLLFLYYLFHQLGFSIPAIIAAAPGLDSSNNLIGGSCLRGVYRNLTGDSSDPFPYFASLLAAAFPPNQVSAIGGTNHDDPWPLATLSFVGAKNTWGHDEINDIIGNGGTYPDGVYLALDGFSRNILQGASPSLPAIAFGGVTSVVSTTPPAIYYSSTNLKAPQQILFAFDIHFATPLGSFPATGETAAAVTSSINVLGKAFPAATEFFFLAGADPYFTNVVQDPTDPSKLTVPWLSEDLRVFTATPGAPGQQLPVPGGPQFIENSVGGAFDFVGAYTYIQALLVYLNQNYGNPSGIDPFLPSSNVIPQQQSEFTADSSVTPFTTIGANAYNNYSFALARVRLKGSQGSAGAATGVKVFFRIWGTQSADTGWDPTSTYLSHNDASGNPLWPQAPADNHTVPFFATSAAPNFGAATDTEFATGGFTNTGANNLTITIAQGDSQWAYFGCFLDVNDSSRQVNGVSVSQAFPGGTHHCLVAQIAYAGAPIQTIGGNVPTPESSDQLAQRNMQVTTSDNPGPASAHRVPQTFEVKPSAAPLTIGPLAGRTDELMIDWGEIPEGSTARIYWPAVSSAEVVRLASWMYGVHPLTAFDGHTIECKTIKGMTFVPIPQGTGPAFAGLFTVELPQTVTTGEEFNVVVRRIGKRPLRWHKDNNPVPTELPPALQVAKVANVRRSSGNIDLPEHAVEPLPGNVSEAGAFVAALPAYERYIVGSFQVKIPVSTREAMLPAEENTLAILKARLEALPKTNRWHPVLLRFIDQIAGRVNGLGGDADAIPPSLLGYHHPMHSRPVHLHEFTGKVSEVMFDCFGDFVGFVLDNCCDREVFESREKEIGELVLRALRDRLTLTVLTAEKSRRIVRLMVTR</sequence>
<organism evidence="1">
    <name type="scientific">Ralstonia syzygii R24</name>
    <dbReference type="NCBI Taxonomy" id="907261"/>
    <lineage>
        <taxon>Bacteria</taxon>
        <taxon>Pseudomonadati</taxon>
        <taxon>Pseudomonadota</taxon>
        <taxon>Betaproteobacteria</taxon>
        <taxon>Burkholderiales</taxon>
        <taxon>Burkholderiaceae</taxon>
        <taxon>Ralstonia</taxon>
        <taxon>Ralstonia solanacearum species complex</taxon>
    </lineage>
</organism>
<dbReference type="EMBL" id="FR854090">
    <property type="protein sequence ID" value="CCA88050.1"/>
    <property type="molecule type" value="Genomic_DNA"/>
</dbReference>
<reference evidence="1" key="2">
    <citation type="submission" date="2011-04" db="EMBL/GenBank/DDBJ databases">
        <authorList>
            <person name="Genoscope - CEA"/>
        </authorList>
    </citation>
    <scope>NUCLEOTIDE SEQUENCE</scope>
    <source>
        <strain evidence="1">R24</strain>
    </source>
</reference>